<gene>
    <name evidence="1" type="ORF">EVAR_69466_1</name>
</gene>
<dbReference type="AlphaFoldDB" id="A0A4C2A6R7"/>
<dbReference type="Proteomes" id="UP000299102">
    <property type="component" value="Unassembled WGS sequence"/>
</dbReference>
<reference evidence="1 2" key="1">
    <citation type="journal article" date="2019" name="Commun. Biol.">
        <title>The bagworm genome reveals a unique fibroin gene that provides high tensile strength.</title>
        <authorList>
            <person name="Kono N."/>
            <person name="Nakamura H."/>
            <person name="Ohtoshi R."/>
            <person name="Tomita M."/>
            <person name="Numata K."/>
            <person name="Arakawa K."/>
        </authorList>
    </citation>
    <scope>NUCLEOTIDE SEQUENCE [LARGE SCALE GENOMIC DNA]</scope>
</reference>
<name>A0A4C2A6R7_EUMVA</name>
<evidence type="ECO:0000313" key="1">
    <source>
        <dbReference type="EMBL" id="GBP95788.1"/>
    </source>
</evidence>
<accession>A0A4C2A6R7</accession>
<comment type="caution">
    <text evidence="1">The sequence shown here is derived from an EMBL/GenBank/DDBJ whole genome shotgun (WGS) entry which is preliminary data.</text>
</comment>
<evidence type="ECO:0000313" key="2">
    <source>
        <dbReference type="Proteomes" id="UP000299102"/>
    </source>
</evidence>
<dbReference type="EMBL" id="BGZK01002682">
    <property type="protein sequence ID" value="GBP95788.1"/>
    <property type="molecule type" value="Genomic_DNA"/>
</dbReference>
<proteinExistence type="predicted"/>
<sequence length="195" mass="22719">MHRAVMKGVRPTRPRRRTPTARLCKLTRARRDWDDQPQSLSYGSTVGTGDLMVEYGYGIQAMRMETGRLELLQYYLGKQKGEECWFKTYDITKPKIITIHSMLSNTKIDSRRKRTSLKLDTCDMPLTEGNCFNEIDVNMRVVANNGVAITALLIHTFPQWFFQLEDLQRPSNHPRWLSEGRTLKENQRSLITPNR</sequence>
<keyword evidence="2" id="KW-1185">Reference proteome</keyword>
<protein>
    <submittedName>
        <fullName evidence="1">Uncharacterized protein</fullName>
    </submittedName>
</protein>
<organism evidence="1 2">
    <name type="scientific">Eumeta variegata</name>
    <name type="common">Bagworm moth</name>
    <name type="synonym">Eumeta japonica</name>
    <dbReference type="NCBI Taxonomy" id="151549"/>
    <lineage>
        <taxon>Eukaryota</taxon>
        <taxon>Metazoa</taxon>
        <taxon>Ecdysozoa</taxon>
        <taxon>Arthropoda</taxon>
        <taxon>Hexapoda</taxon>
        <taxon>Insecta</taxon>
        <taxon>Pterygota</taxon>
        <taxon>Neoptera</taxon>
        <taxon>Endopterygota</taxon>
        <taxon>Lepidoptera</taxon>
        <taxon>Glossata</taxon>
        <taxon>Ditrysia</taxon>
        <taxon>Tineoidea</taxon>
        <taxon>Psychidae</taxon>
        <taxon>Oiketicinae</taxon>
        <taxon>Eumeta</taxon>
    </lineage>
</organism>